<evidence type="ECO:0000259" key="3">
    <source>
        <dbReference type="PROSITE" id="PS50887"/>
    </source>
</evidence>
<dbReference type="SUPFAM" id="SSF55073">
    <property type="entry name" value="Nucleotide cyclase"/>
    <property type="match status" value="1"/>
</dbReference>
<sequence length="697" mass="75332">MLNILTCIAIDHDPVFLGFSVAICVFGSLLTMRLFGRVRSNRGVARISWLALTSVIGGCSIWTTHFVAMMGYETGLAVGYEPLVTLLSLACAVLVTGLGFAVAGLPARSPLIEAGGVIVGLGIALMHYLGMSAYQVQGHLVWDSTYVVLSLVLAAFFGALATNRVARPVTHLCRYGGALSLILAIASTHFTGMTAVSVIADSTAALPANSLNEGILTVVVVAITVMILILGAMTYVIDIQATQASLARYRHLSLHDALTGLSNRMGFLEHTSRLLAGPNGNAVRLAILSFDLDRFKEINDVHGHAMGDDVLRVVSERLSAKLRDGEFLARIGGDEFVAVSSRYFNRGDATQLAQRLIREISRPIVRNGVTVNVGSSFGISVYPDNGETLDDLLAQADVAMYRAKASGTNEICFYDISMDRQARERNALAMEMREGLERGEFELVYQQQNNAKSGEVIGFEALLRWNHPSRGRVPPCDFIPIAEKNGFIMKLGEWVLREACREASTWRRPLRLAVNVAPQQLAKGNLPRLVEEVLADSGLAPQRLELEITESGIIADQQNALQIIRQLKALGVKVAMDDYGTGYSSLSTLQLFPFDKIKIDRAFIDQVATNRQSAAIVHSTLILAASLDIPVLAEGVESAEQIEFLIGAGCERVQGFYYGKPLSRAQLDACIGLPLPPAFEARPGEDGSCGPAKKEAA</sequence>
<dbReference type="Gene3D" id="3.20.20.450">
    <property type="entry name" value="EAL domain"/>
    <property type="match status" value="1"/>
</dbReference>
<feature type="transmembrane region" description="Helical" evidence="1">
    <location>
        <begin position="178"/>
        <end position="200"/>
    </location>
</feature>
<dbReference type="Pfam" id="PF00990">
    <property type="entry name" value="GGDEF"/>
    <property type="match status" value="1"/>
</dbReference>
<dbReference type="CDD" id="cd01948">
    <property type="entry name" value="EAL"/>
    <property type="match status" value="1"/>
</dbReference>
<dbReference type="InterPro" id="IPR001633">
    <property type="entry name" value="EAL_dom"/>
</dbReference>
<keyword evidence="6" id="KW-1185">Reference proteome</keyword>
<reference evidence="5 6" key="1">
    <citation type="submission" date="2019-07" db="EMBL/GenBank/DDBJ databases">
        <title>Whole genome shotgun sequence of Rhizobium naphthalenivorans NBRC 107585.</title>
        <authorList>
            <person name="Hosoyama A."/>
            <person name="Uohara A."/>
            <person name="Ohji S."/>
            <person name="Ichikawa N."/>
        </authorList>
    </citation>
    <scope>NUCLEOTIDE SEQUENCE [LARGE SCALE GENOMIC DNA]</scope>
    <source>
        <strain evidence="5 6">NBRC 107585</strain>
    </source>
</reference>
<dbReference type="SMART" id="SM00052">
    <property type="entry name" value="EAL"/>
    <property type="match status" value="1"/>
</dbReference>
<organism evidence="5 6">
    <name type="scientific">Ciceribacter naphthalenivorans</name>
    <dbReference type="NCBI Taxonomy" id="1118451"/>
    <lineage>
        <taxon>Bacteria</taxon>
        <taxon>Pseudomonadati</taxon>
        <taxon>Pseudomonadota</taxon>
        <taxon>Alphaproteobacteria</taxon>
        <taxon>Hyphomicrobiales</taxon>
        <taxon>Rhizobiaceae</taxon>
        <taxon>Ciceribacter</taxon>
    </lineage>
</organism>
<dbReference type="SMART" id="SM00267">
    <property type="entry name" value="GGDEF"/>
    <property type="match status" value="1"/>
</dbReference>
<dbReference type="NCBIfam" id="TIGR00254">
    <property type="entry name" value="GGDEF"/>
    <property type="match status" value="1"/>
</dbReference>
<name>A0A512HEN9_9HYPH</name>
<feature type="transmembrane region" description="Helical" evidence="1">
    <location>
        <begin position="146"/>
        <end position="166"/>
    </location>
</feature>
<keyword evidence="1" id="KW-1133">Transmembrane helix</keyword>
<feature type="transmembrane region" description="Helical" evidence="1">
    <location>
        <begin position="215"/>
        <end position="237"/>
    </location>
</feature>
<accession>A0A512HEN9</accession>
<feature type="domain" description="GGDEF" evidence="3">
    <location>
        <begin position="283"/>
        <end position="416"/>
    </location>
</feature>
<evidence type="ECO:0000256" key="1">
    <source>
        <dbReference type="PROSITE-ProRule" id="PRU00244"/>
    </source>
</evidence>
<evidence type="ECO:0000259" key="2">
    <source>
        <dbReference type="PROSITE" id="PS50883"/>
    </source>
</evidence>
<dbReference type="RefSeq" id="WP_147178726.1">
    <property type="nucleotide sequence ID" value="NZ_BJZP01000003.1"/>
</dbReference>
<dbReference type="EMBL" id="BJZP01000003">
    <property type="protein sequence ID" value="GEO83926.1"/>
    <property type="molecule type" value="Genomic_DNA"/>
</dbReference>
<feature type="transmembrane region" description="Helical" evidence="1">
    <location>
        <begin position="15"/>
        <end position="35"/>
    </location>
</feature>
<dbReference type="InterPro" id="IPR005330">
    <property type="entry name" value="MHYT_dom"/>
</dbReference>
<feature type="transmembrane region" description="Helical" evidence="1">
    <location>
        <begin position="84"/>
        <end position="107"/>
    </location>
</feature>
<dbReference type="PROSITE" id="PS50887">
    <property type="entry name" value="GGDEF"/>
    <property type="match status" value="1"/>
</dbReference>
<feature type="domain" description="MHYT" evidence="4">
    <location>
        <begin position="12"/>
        <end position="199"/>
    </location>
</feature>
<keyword evidence="1" id="KW-0812">Transmembrane</keyword>
<dbReference type="InterPro" id="IPR035919">
    <property type="entry name" value="EAL_sf"/>
</dbReference>
<dbReference type="InterPro" id="IPR029787">
    <property type="entry name" value="Nucleotide_cyclase"/>
</dbReference>
<dbReference type="InterPro" id="IPR043128">
    <property type="entry name" value="Rev_trsase/Diguanyl_cyclase"/>
</dbReference>
<dbReference type="GO" id="GO:0016020">
    <property type="term" value="C:membrane"/>
    <property type="evidence" value="ECO:0007669"/>
    <property type="project" value="UniProtKB-UniRule"/>
</dbReference>
<feature type="transmembrane region" description="Helical" evidence="1">
    <location>
        <begin position="114"/>
        <end position="134"/>
    </location>
</feature>
<dbReference type="InterPro" id="IPR052155">
    <property type="entry name" value="Biofilm_reg_signaling"/>
</dbReference>
<dbReference type="SUPFAM" id="SSF141868">
    <property type="entry name" value="EAL domain-like"/>
    <property type="match status" value="1"/>
</dbReference>
<gene>
    <name evidence="5" type="ORF">RNA01_08580</name>
</gene>
<dbReference type="AlphaFoldDB" id="A0A512HEN9"/>
<dbReference type="CDD" id="cd01949">
    <property type="entry name" value="GGDEF"/>
    <property type="match status" value="1"/>
</dbReference>
<dbReference type="Pfam" id="PF03707">
    <property type="entry name" value="MHYT"/>
    <property type="match status" value="2"/>
</dbReference>
<feature type="domain" description="EAL" evidence="2">
    <location>
        <begin position="425"/>
        <end position="675"/>
    </location>
</feature>
<dbReference type="Gene3D" id="3.30.70.270">
    <property type="match status" value="1"/>
</dbReference>
<dbReference type="PROSITE" id="PS50883">
    <property type="entry name" value="EAL"/>
    <property type="match status" value="1"/>
</dbReference>
<evidence type="ECO:0000259" key="4">
    <source>
        <dbReference type="PROSITE" id="PS50924"/>
    </source>
</evidence>
<feature type="transmembrane region" description="Helical" evidence="1">
    <location>
        <begin position="47"/>
        <end position="72"/>
    </location>
</feature>
<comment type="caution">
    <text evidence="5">The sequence shown here is derived from an EMBL/GenBank/DDBJ whole genome shotgun (WGS) entry which is preliminary data.</text>
</comment>
<dbReference type="PROSITE" id="PS50924">
    <property type="entry name" value="MHYT"/>
    <property type="match status" value="1"/>
</dbReference>
<dbReference type="Proteomes" id="UP000321717">
    <property type="component" value="Unassembled WGS sequence"/>
</dbReference>
<protein>
    <submittedName>
        <fullName evidence="5">Bifunctional diguanylate cyclase/phosphodiesterase</fullName>
    </submittedName>
</protein>
<proteinExistence type="predicted"/>
<dbReference type="InterPro" id="IPR000160">
    <property type="entry name" value="GGDEF_dom"/>
</dbReference>
<dbReference type="Pfam" id="PF00563">
    <property type="entry name" value="EAL"/>
    <property type="match status" value="1"/>
</dbReference>
<evidence type="ECO:0000313" key="5">
    <source>
        <dbReference type="EMBL" id="GEO83926.1"/>
    </source>
</evidence>
<dbReference type="PANTHER" id="PTHR44757">
    <property type="entry name" value="DIGUANYLATE CYCLASE DGCP"/>
    <property type="match status" value="1"/>
</dbReference>
<evidence type="ECO:0000313" key="6">
    <source>
        <dbReference type="Proteomes" id="UP000321717"/>
    </source>
</evidence>
<dbReference type="OrthoDB" id="9814202at2"/>
<dbReference type="PANTHER" id="PTHR44757:SF2">
    <property type="entry name" value="BIOFILM ARCHITECTURE MAINTENANCE PROTEIN MBAA"/>
    <property type="match status" value="1"/>
</dbReference>
<keyword evidence="1" id="KW-0472">Membrane</keyword>